<dbReference type="EMBL" id="CACVKT020010328">
    <property type="protein sequence ID" value="CAC5425825.1"/>
    <property type="molecule type" value="Genomic_DNA"/>
</dbReference>
<dbReference type="Proteomes" id="UP000507470">
    <property type="component" value="Unassembled WGS sequence"/>
</dbReference>
<organism evidence="2 3">
    <name type="scientific">Mytilus coruscus</name>
    <name type="common">Sea mussel</name>
    <dbReference type="NCBI Taxonomy" id="42192"/>
    <lineage>
        <taxon>Eukaryota</taxon>
        <taxon>Metazoa</taxon>
        <taxon>Spiralia</taxon>
        <taxon>Lophotrochozoa</taxon>
        <taxon>Mollusca</taxon>
        <taxon>Bivalvia</taxon>
        <taxon>Autobranchia</taxon>
        <taxon>Pteriomorphia</taxon>
        <taxon>Mytilida</taxon>
        <taxon>Mytiloidea</taxon>
        <taxon>Mytilidae</taxon>
        <taxon>Mytilinae</taxon>
        <taxon>Mytilus</taxon>
    </lineage>
</organism>
<evidence type="ECO:0000313" key="3">
    <source>
        <dbReference type="Proteomes" id="UP000507470"/>
    </source>
</evidence>
<evidence type="ECO:0000313" key="2">
    <source>
        <dbReference type="EMBL" id="CAC5425825.1"/>
    </source>
</evidence>
<dbReference type="SUPFAM" id="SSF49785">
    <property type="entry name" value="Galactose-binding domain-like"/>
    <property type="match status" value="1"/>
</dbReference>
<dbReference type="InterPro" id="IPR051941">
    <property type="entry name" value="BG_Antigen-Binding_Lectin"/>
</dbReference>
<dbReference type="PANTHER" id="PTHR45713">
    <property type="entry name" value="FTP DOMAIN-CONTAINING PROTEIN"/>
    <property type="match status" value="1"/>
</dbReference>
<dbReference type="Pfam" id="PF00024">
    <property type="entry name" value="PAN_1"/>
    <property type="match status" value="1"/>
</dbReference>
<dbReference type="Gene3D" id="2.60.120.260">
    <property type="entry name" value="Galactose-binding domain-like"/>
    <property type="match status" value="1"/>
</dbReference>
<dbReference type="Gene3D" id="3.50.4.10">
    <property type="entry name" value="Hepatocyte Growth Factor"/>
    <property type="match status" value="1"/>
</dbReference>
<feature type="domain" description="Apple" evidence="1">
    <location>
        <begin position="162"/>
        <end position="224"/>
    </location>
</feature>
<gene>
    <name evidence="2" type="ORF">MCOR_57610</name>
</gene>
<dbReference type="InterPro" id="IPR008979">
    <property type="entry name" value="Galactose-bd-like_sf"/>
</dbReference>
<dbReference type="Pfam" id="PF22633">
    <property type="entry name" value="F5_F8_type_C_2"/>
    <property type="match status" value="1"/>
</dbReference>
<accession>A0A6J8F2C7</accession>
<keyword evidence="3" id="KW-1185">Reference proteome</keyword>
<name>A0A6J8F2C7_MYTCO</name>
<evidence type="ECO:0000259" key="1">
    <source>
        <dbReference type="Pfam" id="PF00024"/>
    </source>
</evidence>
<dbReference type="SUPFAM" id="SSF57414">
    <property type="entry name" value="Hairpin loop containing domain-like"/>
    <property type="match status" value="1"/>
</dbReference>
<dbReference type="OrthoDB" id="6159618at2759"/>
<proteinExistence type="predicted"/>
<sequence length="231" mass="25926">MSRQNGYVCCNSDYAVDGFTQVWMINDFVCAHTDHIVNQQEWWAVDLQNVYTIEYINIYGRTDCCTNNLANFDVEVILPTCSCNRWNILAEGKIFHCHYEATEVQQIIITCPPDTRGSFVRIKRRDLDPLVICEVEIYGNLTNGPLESGSESSSNIAYACGHIGYRYLGPVIETSVAQSNIQCTTKCITKTACTAAEYDKKTNVCTLKGECTNGIQSSLIPDNDKNIFVIQ</sequence>
<dbReference type="AlphaFoldDB" id="A0A6J8F2C7"/>
<dbReference type="PANTHER" id="PTHR45713:SF6">
    <property type="entry name" value="F5_8 TYPE C DOMAIN-CONTAINING PROTEIN"/>
    <property type="match status" value="1"/>
</dbReference>
<protein>
    <recommendedName>
        <fullName evidence="1">Apple domain-containing protein</fullName>
    </recommendedName>
</protein>
<dbReference type="InterPro" id="IPR003609">
    <property type="entry name" value="Pan_app"/>
</dbReference>
<reference evidence="2 3" key="1">
    <citation type="submission" date="2020-06" db="EMBL/GenBank/DDBJ databases">
        <authorList>
            <person name="Li R."/>
            <person name="Bekaert M."/>
        </authorList>
    </citation>
    <scope>NUCLEOTIDE SEQUENCE [LARGE SCALE GENOMIC DNA]</scope>
    <source>
        <strain evidence="3">wild</strain>
    </source>
</reference>